<gene>
    <name evidence="2" type="ORF">UL81_03065</name>
</gene>
<feature type="compositionally biased region" description="Basic residues" evidence="1">
    <location>
        <begin position="1"/>
        <end position="13"/>
    </location>
</feature>
<reference evidence="2 3" key="1">
    <citation type="journal article" date="2015" name="Genome Announc.">
        <title>Complete Genome Sequence of Corynebacterium camporealensis DSM 44610, Isolated from the Milk of a Manchega Sheep with Subclinical Mastitis.</title>
        <authorList>
            <person name="Ruckert C."/>
            <person name="Albersmeier A."/>
            <person name="Winkler A."/>
            <person name="Tauch A."/>
        </authorList>
    </citation>
    <scope>NUCLEOTIDE SEQUENCE [LARGE SCALE GENOMIC DNA]</scope>
    <source>
        <strain evidence="2 3">DSM 44610</strain>
    </source>
</reference>
<evidence type="ECO:0000256" key="1">
    <source>
        <dbReference type="SAM" id="MobiDB-lite"/>
    </source>
</evidence>
<organism evidence="2 3">
    <name type="scientific">Corynebacterium camporealensis</name>
    <dbReference type="NCBI Taxonomy" id="161896"/>
    <lineage>
        <taxon>Bacteria</taxon>
        <taxon>Bacillati</taxon>
        <taxon>Actinomycetota</taxon>
        <taxon>Actinomycetes</taxon>
        <taxon>Mycobacteriales</taxon>
        <taxon>Corynebacteriaceae</taxon>
        <taxon>Corynebacterium</taxon>
    </lineage>
</organism>
<dbReference type="SUPFAM" id="SSF55486">
    <property type="entry name" value="Metalloproteases ('zincins'), catalytic domain"/>
    <property type="match status" value="1"/>
</dbReference>
<dbReference type="PATRIC" id="fig|161896.4.peg.604"/>
<evidence type="ECO:0000313" key="2">
    <source>
        <dbReference type="EMBL" id="AKE38594.1"/>
    </source>
</evidence>
<feature type="region of interest" description="Disordered" evidence="1">
    <location>
        <begin position="1"/>
        <end position="25"/>
    </location>
</feature>
<dbReference type="KEGG" id="ccj:UL81_03065"/>
<dbReference type="STRING" id="161896.UL81_03065"/>
<dbReference type="InterPro" id="IPR038555">
    <property type="entry name" value="Zincin_1_sf"/>
</dbReference>
<dbReference type="OrthoDB" id="4966605at2"/>
<name>A0A0F6T9Z0_9CORY</name>
<dbReference type="Proteomes" id="UP000033566">
    <property type="component" value="Chromosome"/>
</dbReference>
<dbReference type="AlphaFoldDB" id="A0A0F6T9Z0"/>
<dbReference type="EMBL" id="CP011311">
    <property type="protein sequence ID" value="AKE38594.1"/>
    <property type="molecule type" value="Genomic_DNA"/>
</dbReference>
<dbReference type="CDD" id="cd12954">
    <property type="entry name" value="MMP_TTHA0227_like_1"/>
    <property type="match status" value="1"/>
</dbReference>
<proteinExistence type="predicted"/>
<sequence>MTLRTRPNRRGRGLRGPLLPQQTPRYRSQRERFDMAVLEAYAPIQNAFADQLTGLDLAVDTVPRMRLRPDMTVMPDEIIADGPVPLGRIVPAGIDSSGRPTRARLVIFRMPITQRAATAQERYDLLRTVIAALVANYLNLEPEDVDPRFS</sequence>
<protein>
    <submittedName>
        <fullName evidence="2">Uncharacterized protein</fullName>
    </submittedName>
</protein>
<dbReference type="Gene3D" id="3.30.2010.20">
    <property type="match status" value="1"/>
</dbReference>
<accession>A0A0F6T9Z0</accession>
<dbReference type="HOGENOM" id="CLU_118049_1_1_11"/>
<keyword evidence="3" id="KW-1185">Reference proteome</keyword>
<dbReference type="RefSeq" id="WP_035106863.1">
    <property type="nucleotide sequence ID" value="NZ_CP011311.1"/>
</dbReference>
<evidence type="ECO:0000313" key="3">
    <source>
        <dbReference type="Proteomes" id="UP000033566"/>
    </source>
</evidence>